<protein>
    <submittedName>
        <fullName evidence="3">Unannotated protein</fullName>
    </submittedName>
</protein>
<dbReference type="PANTHER" id="PTHR40459:SF1">
    <property type="entry name" value="CONSERVED HYPOTHETICAL ALANINE AND LEUCINE RICH PROTEIN"/>
    <property type="match status" value="1"/>
</dbReference>
<dbReference type="InterPro" id="IPR018931">
    <property type="entry name" value="DUF2520"/>
</dbReference>
<sequence>MNPPRDGRLGVGIVGAGRVGPVLGQALAGAGHAIVGISAVSQQSRDRAETLLPGVPILDVTHIIERSELVLLAVPDDQLADLVAGLAEAGAWQAGQIVVHTSPQFGLDVLSPARSMGAIPIAIHPAMSFTGTSVDVARLAECCMAVTAPSPVLPIGQALVVEMGAEPVVIADEDRERYAEAVVTASTFSLAIVNQARALLEQAGVEDPSRVLGPVIRSTIDNALMTNFKAGDVDV</sequence>
<dbReference type="PANTHER" id="PTHR40459">
    <property type="entry name" value="CONSERVED HYPOTHETICAL ALANINE AND LEUCINE RICH PROTEIN"/>
    <property type="match status" value="1"/>
</dbReference>
<evidence type="ECO:0000313" key="3">
    <source>
        <dbReference type="EMBL" id="CAB4573710.1"/>
    </source>
</evidence>
<organism evidence="3">
    <name type="scientific">freshwater metagenome</name>
    <dbReference type="NCBI Taxonomy" id="449393"/>
    <lineage>
        <taxon>unclassified sequences</taxon>
        <taxon>metagenomes</taxon>
        <taxon>ecological metagenomes</taxon>
    </lineage>
</organism>
<dbReference type="Gene3D" id="3.40.50.720">
    <property type="entry name" value="NAD(P)-binding Rossmann-like Domain"/>
    <property type="match status" value="1"/>
</dbReference>
<accession>A0A6J6EB00</accession>
<feature type="domain" description="DUF2520" evidence="2">
    <location>
        <begin position="142"/>
        <end position="228"/>
    </location>
</feature>
<dbReference type="InterPro" id="IPR036291">
    <property type="entry name" value="NAD(P)-bd_dom_sf"/>
</dbReference>
<dbReference type="Pfam" id="PF10728">
    <property type="entry name" value="DUF2520"/>
    <property type="match status" value="1"/>
</dbReference>
<reference evidence="3" key="1">
    <citation type="submission" date="2020-05" db="EMBL/GenBank/DDBJ databases">
        <authorList>
            <person name="Chiriac C."/>
            <person name="Salcher M."/>
            <person name="Ghai R."/>
            <person name="Kavagutti S V."/>
        </authorList>
    </citation>
    <scope>NUCLEOTIDE SEQUENCE</scope>
</reference>
<dbReference type="Pfam" id="PF10727">
    <property type="entry name" value="Rossmann-like"/>
    <property type="match status" value="1"/>
</dbReference>
<gene>
    <name evidence="3" type="ORF">UFOPK1591_01453</name>
</gene>
<dbReference type="SUPFAM" id="SSF51735">
    <property type="entry name" value="NAD(P)-binding Rossmann-fold domains"/>
    <property type="match status" value="1"/>
</dbReference>
<evidence type="ECO:0000259" key="1">
    <source>
        <dbReference type="Pfam" id="PF10727"/>
    </source>
</evidence>
<dbReference type="InterPro" id="IPR019665">
    <property type="entry name" value="OxRdtase/DH_put_Rossmann_dom"/>
</dbReference>
<feature type="domain" description="Putative oxidoreductase/dehydrogenase Rossmann-like" evidence="1">
    <location>
        <begin position="5"/>
        <end position="125"/>
    </location>
</feature>
<dbReference type="EMBL" id="CAEZTD010000160">
    <property type="protein sequence ID" value="CAB4573710.1"/>
    <property type="molecule type" value="Genomic_DNA"/>
</dbReference>
<proteinExistence type="predicted"/>
<name>A0A6J6EB00_9ZZZZ</name>
<evidence type="ECO:0000259" key="2">
    <source>
        <dbReference type="Pfam" id="PF10728"/>
    </source>
</evidence>
<dbReference type="AlphaFoldDB" id="A0A6J6EB00"/>